<comment type="pathway">
    <text evidence="7">Protein modification; lipoprotein biosynthesis (diacylglyceryl transfer).</text>
</comment>
<dbReference type="Proteomes" id="UP001244427">
    <property type="component" value="Unassembled WGS sequence"/>
</dbReference>
<evidence type="ECO:0000256" key="8">
    <source>
        <dbReference type="SAM" id="MobiDB-lite"/>
    </source>
</evidence>
<name>A0AAW8EXR3_9MICO</name>
<evidence type="ECO:0000256" key="3">
    <source>
        <dbReference type="ARBA" id="ARBA00022679"/>
    </source>
</evidence>
<keyword evidence="6 7" id="KW-0472">Membrane</keyword>
<dbReference type="GO" id="GO:0042158">
    <property type="term" value="P:lipoprotein biosynthetic process"/>
    <property type="evidence" value="ECO:0007669"/>
    <property type="project" value="UniProtKB-UniRule"/>
</dbReference>
<keyword evidence="5 7" id="KW-1133">Transmembrane helix</keyword>
<feature type="transmembrane region" description="Helical" evidence="7">
    <location>
        <begin position="61"/>
        <end position="84"/>
    </location>
</feature>
<accession>A0AAW8EXR3</accession>
<evidence type="ECO:0000256" key="5">
    <source>
        <dbReference type="ARBA" id="ARBA00022989"/>
    </source>
</evidence>
<evidence type="ECO:0000256" key="6">
    <source>
        <dbReference type="ARBA" id="ARBA00023136"/>
    </source>
</evidence>
<dbReference type="PANTHER" id="PTHR30589">
    <property type="entry name" value="PROLIPOPROTEIN DIACYLGLYCERYL TRANSFERASE"/>
    <property type="match status" value="1"/>
</dbReference>
<evidence type="ECO:0000313" key="10">
    <source>
        <dbReference type="Proteomes" id="UP001244427"/>
    </source>
</evidence>
<sequence length="342" mass="37388">MSLALHSTFTGVLASIPSPPVAYFDLGPIRIHFYALCIIAGIIAAVLLTNRRLTRRGAEPWVVIDISILAVPLAIITARFYHVFTHPNDYFGAGHNTWNPFQPGSIWAIWEGGIAIYGALIGGAIGAWLGCKWTGIRFWTFADALAPGLLLAQAMGRFGNWFNHELFGLPTDLPWGLEIESTNSAFPPGLPEGTLFHPTFLYEVIWNGLGVIVLLWLSRKATALQWGRLFAIYLIWYSAGRIVWESIRIDPSEIYFGLRSNVWAAILGVVVGLVILVVQSRRHPGLEPSPYQPGRGRNDVDAVVDSQNNPSDFVDLSEPDAEEVPAGAAATSTAPTEAEGSR</sequence>
<keyword evidence="10" id="KW-1185">Reference proteome</keyword>
<dbReference type="EMBL" id="JAUSXV010000001">
    <property type="protein sequence ID" value="MDQ0648313.1"/>
    <property type="molecule type" value="Genomic_DNA"/>
</dbReference>
<comment type="similarity">
    <text evidence="1 7">Belongs to the Lgt family.</text>
</comment>
<comment type="caution">
    <text evidence="9">The sequence shown here is derived from an EMBL/GenBank/DDBJ whole genome shotgun (WGS) entry which is preliminary data.</text>
</comment>
<comment type="subcellular location">
    <subcellularLocation>
        <location evidence="7">Cell membrane</location>
        <topology evidence="7">Multi-pass membrane protein</topology>
    </subcellularLocation>
</comment>
<evidence type="ECO:0000313" key="9">
    <source>
        <dbReference type="EMBL" id="MDQ0648313.1"/>
    </source>
</evidence>
<feature type="transmembrane region" description="Helical" evidence="7">
    <location>
        <begin position="104"/>
        <end position="129"/>
    </location>
</feature>
<dbReference type="AlphaFoldDB" id="A0AAW8EXR3"/>
<evidence type="ECO:0000256" key="2">
    <source>
        <dbReference type="ARBA" id="ARBA00022475"/>
    </source>
</evidence>
<dbReference type="EC" id="2.5.1.145" evidence="7"/>
<feature type="transmembrane region" description="Helical" evidence="7">
    <location>
        <begin position="31"/>
        <end position="49"/>
    </location>
</feature>
<dbReference type="HAMAP" id="MF_01147">
    <property type="entry name" value="Lgt"/>
    <property type="match status" value="1"/>
</dbReference>
<comment type="catalytic activity">
    <reaction evidence="7">
        <text>L-cysteinyl-[prolipoprotein] + a 1,2-diacyl-sn-glycero-3-phospho-(1'-sn-glycerol) = an S-1,2-diacyl-sn-glyceryl-L-cysteinyl-[prolipoprotein] + sn-glycerol 1-phosphate + H(+)</text>
        <dbReference type="Rhea" id="RHEA:56712"/>
        <dbReference type="Rhea" id="RHEA-COMP:14679"/>
        <dbReference type="Rhea" id="RHEA-COMP:14680"/>
        <dbReference type="ChEBI" id="CHEBI:15378"/>
        <dbReference type="ChEBI" id="CHEBI:29950"/>
        <dbReference type="ChEBI" id="CHEBI:57685"/>
        <dbReference type="ChEBI" id="CHEBI:64716"/>
        <dbReference type="ChEBI" id="CHEBI:140658"/>
        <dbReference type="EC" id="2.5.1.145"/>
    </reaction>
</comment>
<proteinExistence type="inferred from homology"/>
<gene>
    <name evidence="7" type="primary">lgt</name>
    <name evidence="9" type="ORF">QFZ53_002509</name>
</gene>
<dbReference type="GO" id="GO:0005886">
    <property type="term" value="C:plasma membrane"/>
    <property type="evidence" value="ECO:0007669"/>
    <property type="project" value="UniProtKB-SubCell"/>
</dbReference>
<dbReference type="RefSeq" id="WP_307296901.1">
    <property type="nucleotide sequence ID" value="NZ_JAUSXV010000001.1"/>
</dbReference>
<dbReference type="GO" id="GO:0008961">
    <property type="term" value="F:phosphatidylglycerol-prolipoprotein diacylglyceryl transferase activity"/>
    <property type="evidence" value="ECO:0007669"/>
    <property type="project" value="UniProtKB-UniRule"/>
</dbReference>
<feature type="transmembrane region" description="Helical" evidence="7">
    <location>
        <begin position="229"/>
        <end position="249"/>
    </location>
</feature>
<keyword evidence="4 7" id="KW-0812">Transmembrane</keyword>
<keyword evidence="2 7" id="KW-1003">Cell membrane</keyword>
<evidence type="ECO:0000256" key="1">
    <source>
        <dbReference type="ARBA" id="ARBA00007150"/>
    </source>
</evidence>
<feature type="region of interest" description="Disordered" evidence="8">
    <location>
        <begin position="287"/>
        <end position="342"/>
    </location>
</feature>
<feature type="transmembrane region" description="Helical" evidence="7">
    <location>
        <begin position="261"/>
        <end position="278"/>
    </location>
</feature>
<comment type="function">
    <text evidence="7">Catalyzes the transfer of the diacylglyceryl group from phosphatidylglycerol to the sulfhydryl group of the N-terminal cysteine of a prolipoprotein, the first step in the formation of mature lipoproteins.</text>
</comment>
<dbReference type="NCBIfam" id="TIGR00544">
    <property type="entry name" value="lgt"/>
    <property type="match status" value="1"/>
</dbReference>
<keyword evidence="3 7" id="KW-0808">Transferase</keyword>
<feature type="binding site" evidence="7">
    <location>
        <position position="157"/>
    </location>
    <ligand>
        <name>a 1,2-diacyl-sn-glycero-3-phospho-(1'-sn-glycerol)</name>
        <dbReference type="ChEBI" id="CHEBI:64716"/>
    </ligand>
</feature>
<feature type="compositionally biased region" description="Low complexity" evidence="8">
    <location>
        <begin position="325"/>
        <end position="342"/>
    </location>
</feature>
<dbReference type="InterPro" id="IPR001640">
    <property type="entry name" value="Lgt"/>
</dbReference>
<organism evidence="9 10">
    <name type="scientific">Microbacterium natoriense</name>
    <dbReference type="NCBI Taxonomy" id="284570"/>
    <lineage>
        <taxon>Bacteria</taxon>
        <taxon>Bacillati</taxon>
        <taxon>Actinomycetota</taxon>
        <taxon>Actinomycetes</taxon>
        <taxon>Micrococcales</taxon>
        <taxon>Microbacteriaceae</taxon>
        <taxon>Microbacterium</taxon>
    </lineage>
</organism>
<feature type="transmembrane region" description="Helical" evidence="7">
    <location>
        <begin position="200"/>
        <end position="217"/>
    </location>
</feature>
<dbReference type="PROSITE" id="PS01311">
    <property type="entry name" value="LGT"/>
    <property type="match status" value="1"/>
</dbReference>
<evidence type="ECO:0000256" key="4">
    <source>
        <dbReference type="ARBA" id="ARBA00022692"/>
    </source>
</evidence>
<protein>
    <recommendedName>
        <fullName evidence="7">Phosphatidylglycerol--prolipoprotein diacylglyceryl transferase</fullName>
        <ecNumber evidence="7">2.5.1.145</ecNumber>
    </recommendedName>
</protein>
<feature type="transmembrane region" description="Helical" evidence="7">
    <location>
        <begin position="136"/>
        <end position="156"/>
    </location>
</feature>
<evidence type="ECO:0000256" key="7">
    <source>
        <dbReference type="HAMAP-Rule" id="MF_01147"/>
    </source>
</evidence>
<reference evidence="9 10" key="1">
    <citation type="submission" date="2023-07" db="EMBL/GenBank/DDBJ databases">
        <title>Comparative genomics of wheat-associated soil bacteria to identify genetic determinants of phenazine resistance.</title>
        <authorList>
            <person name="Mouncey N."/>
        </authorList>
    </citation>
    <scope>NUCLEOTIDE SEQUENCE [LARGE SCALE GENOMIC DNA]</scope>
    <source>
        <strain evidence="9 10">W4I9-1</strain>
    </source>
</reference>
<dbReference type="PANTHER" id="PTHR30589:SF0">
    <property type="entry name" value="PHOSPHATIDYLGLYCEROL--PROLIPOPROTEIN DIACYLGLYCERYL TRANSFERASE"/>
    <property type="match status" value="1"/>
</dbReference>
<dbReference type="Pfam" id="PF01790">
    <property type="entry name" value="LGT"/>
    <property type="match status" value="1"/>
</dbReference>